<dbReference type="InterPro" id="IPR022742">
    <property type="entry name" value="Hydrolase_4"/>
</dbReference>
<name>A0A433XBT0_9BACL</name>
<dbReference type="SUPFAM" id="SSF53474">
    <property type="entry name" value="alpha/beta-Hydrolases"/>
    <property type="match status" value="1"/>
</dbReference>
<dbReference type="Pfam" id="PF12146">
    <property type="entry name" value="Hydrolase_4"/>
    <property type="match status" value="1"/>
</dbReference>
<evidence type="ECO:0000313" key="3">
    <source>
        <dbReference type="Proteomes" id="UP000272464"/>
    </source>
</evidence>
<dbReference type="RefSeq" id="WP_127198926.1">
    <property type="nucleotide sequence ID" value="NZ_RZNX01000003.1"/>
</dbReference>
<organism evidence="2 3">
    <name type="scientific">Paenibacillus zeisoli</name>
    <dbReference type="NCBI Taxonomy" id="2496267"/>
    <lineage>
        <taxon>Bacteria</taxon>
        <taxon>Bacillati</taxon>
        <taxon>Bacillota</taxon>
        <taxon>Bacilli</taxon>
        <taxon>Bacillales</taxon>
        <taxon>Paenibacillaceae</taxon>
        <taxon>Paenibacillus</taxon>
    </lineage>
</organism>
<dbReference type="EMBL" id="RZNX01000003">
    <property type="protein sequence ID" value="RUT31545.1"/>
    <property type="molecule type" value="Genomic_DNA"/>
</dbReference>
<keyword evidence="3" id="KW-1185">Reference proteome</keyword>
<dbReference type="Gene3D" id="3.40.50.1820">
    <property type="entry name" value="alpha/beta hydrolase"/>
    <property type="match status" value="1"/>
</dbReference>
<keyword evidence="2" id="KW-0378">Hydrolase</keyword>
<accession>A0A433XBT0</accession>
<reference evidence="2 3" key="1">
    <citation type="submission" date="2018-12" db="EMBL/GenBank/DDBJ databases">
        <authorList>
            <person name="Sun L."/>
            <person name="Chen Z."/>
        </authorList>
    </citation>
    <scope>NUCLEOTIDE SEQUENCE [LARGE SCALE GENOMIC DNA]</scope>
    <source>
        <strain evidence="2 3">3-5-3</strain>
    </source>
</reference>
<dbReference type="GO" id="GO:0016787">
    <property type="term" value="F:hydrolase activity"/>
    <property type="evidence" value="ECO:0007669"/>
    <property type="project" value="UniProtKB-KW"/>
</dbReference>
<protein>
    <submittedName>
        <fullName evidence="2">Alpha/beta hydrolase</fullName>
    </submittedName>
</protein>
<comment type="caution">
    <text evidence="2">The sequence shown here is derived from an EMBL/GenBank/DDBJ whole genome shotgun (WGS) entry which is preliminary data.</text>
</comment>
<sequence>MPIDFNIPLDHTDILRCTRYPSRDSEPQSLIILAHGFKGSKDFAMFPYTADQLSRHHEVITFNFSDNGIGDHQQEFTEMEKFAADTHDLELRDLDVLISYLRQDPQLASLPLFLIGHSRGAGVCLIYGFDHPRTLTGVLSWNGITNLDIQRRIAFADFAVALVQGTEDHLLEGSRRLVEANPHIPWIQIQGSNHTFNTIHPSQGASRQLKDAINASESFISDVLRNRNHSRESYS</sequence>
<dbReference type="InterPro" id="IPR029058">
    <property type="entry name" value="AB_hydrolase_fold"/>
</dbReference>
<gene>
    <name evidence="2" type="ORF">EJP77_09085</name>
</gene>
<dbReference type="Proteomes" id="UP000272464">
    <property type="component" value="Unassembled WGS sequence"/>
</dbReference>
<feature type="domain" description="Serine aminopeptidase S33" evidence="1">
    <location>
        <begin position="26"/>
        <end position="141"/>
    </location>
</feature>
<dbReference type="OrthoDB" id="9808543at2"/>
<evidence type="ECO:0000313" key="2">
    <source>
        <dbReference type="EMBL" id="RUT31545.1"/>
    </source>
</evidence>
<proteinExistence type="predicted"/>
<evidence type="ECO:0000259" key="1">
    <source>
        <dbReference type="Pfam" id="PF12146"/>
    </source>
</evidence>
<dbReference type="AlphaFoldDB" id="A0A433XBT0"/>